<dbReference type="Proteomes" id="UP001438707">
    <property type="component" value="Unassembled WGS sequence"/>
</dbReference>
<protein>
    <submittedName>
        <fullName evidence="2">Uncharacterized protein</fullName>
    </submittedName>
</protein>
<feature type="compositionally biased region" description="Polar residues" evidence="1">
    <location>
        <begin position="105"/>
        <end position="120"/>
    </location>
</feature>
<sequence>MVKVLLWGPCGACRSLRGVLRLPVLGRTHEASGLSDQWPANNSPISNKSSRNVIKALKLFKGTSRPDPEVSQSSLTPIQLLTWGLLPSKIRKPIVPHRHHAHDTSGPTHASPKNQPSRTSALPRRPGASSRTGTAAVSMMRVVFAAAPGNRARLHC</sequence>
<accession>A0AAW1RK68</accession>
<dbReference type="EMBL" id="JALJOS010000010">
    <property type="protein sequence ID" value="KAK9833916.1"/>
    <property type="molecule type" value="Genomic_DNA"/>
</dbReference>
<evidence type="ECO:0000256" key="1">
    <source>
        <dbReference type="SAM" id="MobiDB-lite"/>
    </source>
</evidence>
<keyword evidence="3" id="KW-1185">Reference proteome</keyword>
<reference evidence="2 3" key="1">
    <citation type="journal article" date="2024" name="Nat. Commun.">
        <title>Phylogenomics reveals the evolutionary origins of lichenization in chlorophyte algae.</title>
        <authorList>
            <person name="Puginier C."/>
            <person name="Libourel C."/>
            <person name="Otte J."/>
            <person name="Skaloud P."/>
            <person name="Haon M."/>
            <person name="Grisel S."/>
            <person name="Petersen M."/>
            <person name="Berrin J.G."/>
            <person name="Delaux P.M."/>
            <person name="Dal Grande F."/>
            <person name="Keller J."/>
        </authorList>
    </citation>
    <scope>NUCLEOTIDE SEQUENCE [LARGE SCALE GENOMIC DNA]</scope>
    <source>
        <strain evidence="2 3">SAG 2145</strain>
    </source>
</reference>
<gene>
    <name evidence="2" type="ORF">WJX74_009885</name>
</gene>
<organism evidence="2 3">
    <name type="scientific">Apatococcus lobatus</name>
    <dbReference type="NCBI Taxonomy" id="904363"/>
    <lineage>
        <taxon>Eukaryota</taxon>
        <taxon>Viridiplantae</taxon>
        <taxon>Chlorophyta</taxon>
        <taxon>core chlorophytes</taxon>
        <taxon>Trebouxiophyceae</taxon>
        <taxon>Chlorellales</taxon>
        <taxon>Chlorellaceae</taxon>
        <taxon>Apatococcus</taxon>
    </lineage>
</organism>
<dbReference type="AlphaFoldDB" id="A0AAW1RK68"/>
<proteinExistence type="predicted"/>
<evidence type="ECO:0000313" key="2">
    <source>
        <dbReference type="EMBL" id="KAK9833916.1"/>
    </source>
</evidence>
<evidence type="ECO:0000313" key="3">
    <source>
        <dbReference type="Proteomes" id="UP001438707"/>
    </source>
</evidence>
<name>A0AAW1RK68_9CHLO</name>
<comment type="caution">
    <text evidence="2">The sequence shown here is derived from an EMBL/GenBank/DDBJ whole genome shotgun (WGS) entry which is preliminary data.</text>
</comment>
<feature type="region of interest" description="Disordered" evidence="1">
    <location>
        <begin position="97"/>
        <end position="134"/>
    </location>
</feature>